<reference evidence="2 3" key="1">
    <citation type="submission" date="2018-10" db="EMBL/GenBank/DDBJ databases">
        <title>Genome sequencing of Arthrobacter oryzae TNB02.</title>
        <authorList>
            <person name="Cho Y.-J."/>
            <person name="Cho A."/>
            <person name="Kim O.-S."/>
        </authorList>
    </citation>
    <scope>NUCLEOTIDE SEQUENCE [LARGE SCALE GENOMIC DNA]</scope>
    <source>
        <strain evidence="2 3">TNB02</strain>
    </source>
</reference>
<gene>
    <name evidence="2" type="ORF">D7003_02760</name>
</gene>
<organism evidence="2 3">
    <name type="scientific">Arthrobacter oryzae</name>
    <dbReference type="NCBI Taxonomy" id="409290"/>
    <lineage>
        <taxon>Bacteria</taxon>
        <taxon>Bacillati</taxon>
        <taxon>Actinomycetota</taxon>
        <taxon>Actinomycetes</taxon>
        <taxon>Micrococcales</taxon>
        <taxon>Micrococcaceae</taxon>
        <taxon>Arthrobacter</taxon>
    </lineage>
</organism>
<name>A0A3N0C7N5_9MICC</name>
<proteinExistence type="predicted"/>
<evidence type="ECO:0000313" key="3">
    <source>
        <dbReference type="Proteomes" id="UP000273807"/>
    </source>
</evidence>
<protein>
    <submittedName>
        <fullName evidence="2">Uncharacterized protein</fullName>
    </submittedName>
</protein>
<evidence type="ECO:0000256" key="1">
    <source>
        <dbReference type="SAM" id="MobiDB-lite"/>
    </source>
</evidence>
<sequence length="75" mass="8151">MTHLSGPSFGASRAGTLRAGGSAAASACRTVLRETRCYRARSRIDETLILASWRILANSSTLDSITAFHRWGRNL</sequence>
<dbReference type="EMBL" id="RBED01000045">
    <property type="protein sequence ID" value="RNL59197.1"/>
    <property type="molecule type" value="Genomic_DNA"/>
</dbReference>
<feature type="region of interest" description="Disordered" evidence="1">
    <location>
        <begin position="1"/>
        <end position="24"/>
    </location>
</feature>
<accession>A0A3N0C7N5</accession>
<keyword evidence="3" id="KW-1185">Reference proteome</keyword>
<dbReference type="Proteomes" id="UP000273807">
    <property type="component" value="Unassembled WGS sequence"/>
</dbReference>
<evidence type="ECO:0000313" key="2">
    <source>
        <dbReference type="EMBL" id="RNL59197.1"/>
    </source>
</evidence>
<dbReference type="AlphaFoldDB" id="A0A3N0C7N5"/>
<comment type="caution">
    <text evidence="2">The sequence shown here is derived from an EMBL/GenBank/DDBJ whole genome shotgun (WGS) entry which is preliminary data.</text>
</comment>
<feature type="compositionally biased region" description="Low complexity" evidence="1">
    <location>
        <begin position="10"/>
        <end position="24"/>
    </location>
</feature>